<evidence type="ECO:0000313" key="1">
    <source>
        <dbReference type="EMBL" id="GKU93541.1"/>
    </source>
</evidence>
<keyword evidence="2" id="KW-1185">Reference proteome</keyword>
<sequence length="50" mass="5476">MKIKASKWIVGDGKKLEEPFKALIAARYSGVDVKLVENSKLGVSNKAPNF</sequence>
<protein>
    <submittedName>
        <fullName evidence="1">Uncharacterized protein</fullName>
    </submittedName>
</protein>
<gene>
    <name evidence="1" type="ORF">SLEP1_g7130</name>
</gene>
<proteinExistence type="predicted"/>
<dbReference type="AlphaFoldDB" id="A0AAV5I5P1"/>
<name>A0AAV5I5P1_9ROSI</name>
<reference evidence="1 2" key="1">
    <citation type="journal article" date="2021" name="Commun. Biol.">
        <title>The genome of Shorea leprosula (Dipterocarpaceae) highlights the ecological relevance of drought in aseasonal tropical rainforests.</title>
        <authorList>
            <person name="Ng K.K.S."/>
            <person name="Kobayashi M.J."/>
            <person name="Fawcett J.A."/>
            <person name="Hatakeyama M."/>
            <person name="Paape T."/>
            <person name="Ng C.H."/>
            <person name="Ang C.C."/>
            <person name="Tnah L.H."/>
            <person name="Lee C.T."/>
            <person name="Nishiyama T."/>
            <person name="Sese J."/>
            <person name="O'Brien M.J."/>
            <person name="Copetti D."/>
            <person name="Mohd Noor M.I."/>
            <person name="Ong R.C."/>
            <person name="Putra M."/>
            <person name="Sireger I.Z."/>
            <person name="Indrioko S."/>
            <person name="Kosugi Y."/>
            <person name="Izuno A."/>
            <person name="Isagi Y."/>
            <person name="Lee S.L."/>
            <person name="Shimizu K.K."/>
        </authorList>
    </citation>
    <scope>NUCLEOTIDE SEQUENCE [LARGE SCALE GENOMIC DNA]</scope>
    <source>
        <strain evidence="1">214</strain>
    </source>
</reference>
<comment type="caution">
    <text evidence="1">The sequence shown here is derived from an EMBL/GenBank/DDBJ whole genome shotgun (WGS) entry which is preliminary data.</text>
</comment>
<evidence type="ECO:0000313" key="2">
    <source>
        <dbReference type="Proteomes" id="UP001054252"/>
    </source>
</evidence>
<organism evidence="1 2">
    <name type="scientific">Rubroshorea leprosula</name>
    <dbReference type="NCBI Taxonomy" id="152421"/>
    <lineage>
        <taxon>Eukaryota</taxon>
        <taxon>Viridiplantae</taxon>
        <taxon>Streptophyta</taxon>
        <taxon>Embryophyta</taxon>
        <taxon>Tracheophyta</taxon>
        <taxon>Spermatophyta</taxon>
        <taxon>Magnoliopsida</taxon>
        <taxon>eudicotyledons</taxon>
        <taxon>Gunneridae</taxon>
        <taxon>Pentapetalae</taxon>
        <taxon>rosids</taxon>
        <taxon>malvids</taxon>
        <taxon>Malvales</taxon>
        <taxon>Dipterocarpaceae</taxon>
        <taxon>Rubroshorea</taxon>
    </lineage>
</organism>
<dbReference type="EMBL" id="BPVZ01000007">
    <property type="protein sequence ID" value="GKU93541.1"/>
    <property type="molecule type" value="Genomic_DNA"/>
</dbReference>
<dbReference type="Proteomes" id="UP001054252">
    <property type="component" value="Unassembled WGS sequence"/>
</dbReference>
<accession>A0AAV5I5P1</accession>